<sequence length="112" mass="13309">MSDDGPGFFYYRCIYRYPWTDQISTTIEIDENFHTAVYTPVPKQDHAKQTTWLKNCALPAVEADIRKWHIGMGRNYEKFNQVYIKQQDFKYYKTLPQYTTGPLKGQPFGRQI</sequence>
<proteinExistence type="predicted"/>
<organism evidence="1 2">
    <name type="scientific">Aspergillus nanangensis</name>
    <dbReference type="NCBI Taxonomy" id="2582783"/>
    <lineage>
        <taxon>Eukaryota</taxon>
        <taxon>Fungi</taxon>
        <taxon>Dikarya</taxon>
        <taxon>Ascomycota</taxon>
        <taxon>Pezizomycotina</taxon>
        <taxon>Eurotiomycetes</taxon>
        <taxon>Eurotiomycetidae</taxon>
        <taxon>Eurotiales</taxon>
        <taxon>Aspergillaceae</taxon>
        <taxon>Aspergillus</taxon>
        <taxon>Aspergillus subgen. Circumdati</taxon>
    </lineage>
</organism>
<protein>
    <submittedName>
        <fullName evidence="1">Uncharacterized protein</fullName>
    </submittedName>
</protein>
<reference evidence="1" key="1">
    <citation type="journal article" date="2019" name="Beilstein J. Org. Chem.">
        <title>Nanangenines: drimane sesquiterpenoids as the dominant metabolite cohort of a novel Australian fungus, Aspergillus nanangensis.</title>
        <authorList>
            <person name="Lacey H.J."/>
            <person name="Gilchrist C.L.M."/>
            <person name="Crombie A."/>
            <person name="Kalaitzis J.A."/>
            <person name="Vuong D."/>
            <person name="Rutledge P.J."/>
            <person name="Turner P."/>
            <person name="Pitt J.I."/>
            <person name="Lacey E."/>
            <person name="Chooi Y.H."/>
            <person name="Piggott A.M."/>
        </authorList>
    </citation>
    <scope>NUCLEOTIDE SEQUENCE</scope>
    <source>
        <strain evidence="1">MST-FP2251</strain>
    </source>
</reference>
<keyword evidence="2" id="KW-1185">Reference proteome</keyword>
<reference evidence="1" key="2">
    <citation type="submission" date="2020-02" db="EMBL/GenBank/DDBJ databases">
        <authorList>
            <person name="Gilchrist C.L.M."/>
            <person name="Chooi Y.-H."/>
        </authorList>
    </citation>
    <scope>NUCLEOTIDE SEQUENCE</scope>
    <source>
        <strain evidence="1">MST-FP2251</strain>
    </source>
</reference>
<gene>
    <name evidence="1" type="ORF">FE257_008832</name>
</gene>
<name>A0AAD4CL65_ASPNN</name>
<accession>A0AAD4CL65</accession>
<dbReference type="EMBL" id="VCAU01000049">
    <property type="protein sequence ID" value="KAF9888263.1"/>
    <property type="molecule type" value="Genomic_DNA"/>
</dbReference>
<dbReference type="AlphaFoldDB" id="A0AAD4CL65"/>
<comment type="caution">
    <text evidence="1">The sequence shown here is derived from an EMBL/GenBank/DDBJ whole genome shotgun (WGS) entry which is preliminary data.</text>
</comment>
<evidence type="ECO:0000313" key="1">
    <source>
        <dbReference type="EMBL" id="KAF9888263.1"/>
    </source>
</evidence>
<evidence type="ECO:0000313" key="2">
    <source>
        <dbReference type="Proteomes" id="UP001194746"/>
    </source>
</evidence>
<dbReference type="Proteomes" id="UP001194746">
    <property type="component" value="Unassembled WGS sequence"/>
</dbReference>